<evidence type="ECO:0000313" key="2">
    <source>
        <dbReference type="EMBL" id="MFC0634671.1"/>
    </source>
</evidence>
<dbReference type="InterPro" id="IPR036078">
    <property type="entry name" value="Spo11/TopoVI_A_sf"/>
</dbReference>
<keyword evidence="3" id="KW-1185">Reference proteome</keyword>
<evidence type="ECO:0000313" key="3">
    <source>
        <dbReference type="Proteomes" id="UP001589906"/>
    </source>
</evidence>
<dbReference type="Pfam" id="PF09983">
    <property type="entry name" value="JetD_C"/>
    <property type="match status" value="1"/>
</dbReference>
<accession>A0ABV6R4W8</accession>
<dbReference type="InterPro" id="IPR024534">
    <property type="entry name" value="JetD_C"/>
</dbReference>
<dbReference type="Gene3D" id="3.40.1360.10">
    <property type="match status" value="1"/>
</dbReference>
<gene>
    <name evidence="2" type="ORF">ACFFGE_12385</name>
</gene>
<reference evidence="2 3" key="1">
    <citation type="submission" date="2024-09" db="EMBL/GenBank/DDBJ databases">
        <authorList>
            <person name="Sun Q."/>
            <person name="Mori K."/>
        </authorList>
    </citation>
    <scope>NUCLEOTIDE SEQUENCE [LARGE SCALE GENOMIC DNA]</scope>
    <source>
        <strain evidence="2 3">NCAIM B.02621</strain>
    </source>
</reference>
<organism evidence="2 3">
    <name type="scientific">Brevundimonas balnearis</name>
    <dbReference type="NCBI Taxonomy" id="1572858"/>
    <lineage>
        <taxon>Bacteria</taxon>
        <taxon>Pseudomonadati</taxon>
        <taxon>Pseudomonadota</taxon>
        <taxon>Alphaproteobacteria</taxon>
        <taxon>Caulobacterales</taxon>
        <taxon>Caulobacteraceae</taxon>
        <taxon>Brevundimonas</taxon>
    </lineage>
</organism>
<dbReference type="SUPFAM" id="SSF56726">
    <property type="entry name" value="DNA topoisomerase IV, alpha subunit"/>
    <property type="match status" value="1"/>
</dbReference>
<dbReference type="EMBL" id="JBHLSW010000007">
    <property type="protein sequence ID" value="MFC0634671.1"/>
    <property type="molecule type" value="Genomic_DNA"/>
</dbReference>
<name>A0ABV6R4W8_9CAUL</name>
<sequence length="398" mass="43097">MTEIQDPVALLHGLLDRHERQAGSAAATARIDEDRFHSVADWDAFLAVLGTVERKGGVRLVRTRRGGVEHIRTVRLIDPEVVYQVLGRKPSREGAAAAVASVPQEADGAGFASVIARIEAGWARHRTIFGLRPGQTDRLDKAARLARALRRRSQTDESVRQIDYRSFSRDAAGDSKALADTLVAVAALLQADDPARLADLIPEDVVALYGVERLPAPVLISGAVALDGAVLPRAEYLGFPGAVAEHLSPGAPPAYLLTIENYTSFIRHSRECAADDGGLVIYTGGFPSRAVLAALLRLARLSQSTVYHWGDIDPGGLRIFRSLEQALAAEGRKLRPHLMSLELLRERGRPDPQRRRLSVGAAQGSAIAPLWDAMARMETPWELEQEGVAPSRPEDPGA</sequence>
<dbReference type="RefSeq" id="WP_376836706.1">
    <property type="nucleotide sequence ID" value="NZ_JBHLSW010000007.1"/>
</dbReference>
<feature type="domain" description="Wadjet protein JetD C-terminal" evidence="1">
    <location>
        <begin position="251"/>
        <end position="350"/>
    </location>
</feature>
<proteinExistence type="predicted"/>
<dbReference type="Proteomes" id="UP001589906">
    <property type="component" value="Unassembled WGS sequence"/>
</dbReference>
<comment type="caution">
    <text evidence="2">The sequence shown here is derived from an EMBL/GenBank/DDBJ whole genome shotgun (WGS) entry which is preliminary data.</text>
</comment>
<protein>
    <submittedName>
        <fullName evidence="2">Wadjet anti-phage system protein JetD domain-containing protein</fullName>
    </submittedName>
</protein>
<evidence type="ECO:0000259" key="1">
    <source>
        <dbReference type="Pfam" id="PF09983"/>
    </source>
</evidence>